<evidence type="ECO:0000313" key="2">
    <source>
        <dbReference type="Proteomes" id="UP001204445"/>
    </source>
</evidence>
<organism evidence="1 2">
    <name type="scientific">Methylohalomonas lacus</name>
    <dbReference type="NCBI Taxonomy" id="398773"/>
    <lineage>
        <taxon>Bacteria</taxon>
        <taxon>Pseudomonadati</taxon>
        <taxon>Pseudomonadota</taxon>
        <taxon>Gammaproteobacteria</taxon>
        <taxon>Methylohalomonadales</taxon>
        <taxon>Methylohalomonadaceae</taxon>
        <taxon>Methylohalomonas</taxon>
    </lineage>
</organism>
<dbReference type="Proteomes" id="UP001204445">
    <property type="component" value="Unassembled WGS sequence"/>
</dbReference>
<dbReference type="AlphaFoldDB" id="A0AAE3HMR9"/>
<dbReference type="EMBL" id="JANUCT010000008">
    <property type="protein sequence ID" value="MCS3903362.1"/>
    <property type="molecule type" value="Genomic_DNA"/>
</dbReference>
<evidence type="ECO:0000313" key="1">
    <source>
        <dbReference type="EMBL" id="MCS3903362.1"/>
    </source>
</evidence>
<protein>
    <submittedName>
        <fullName evidence="1">Uncharacterized protein</fullName>
    </submittedName>
</protein>
<reference evidence="1" key="1">
    <citation type="submission" date="2022-08" db="EMBL/GenBank/DDBJ databases">
        <title>Genomic Encyclopedia of Type Strains, Phase III (KMG-III): the genomes of soil and plant-associated and newly described type strains.</title>
        <authorList>
            <person name="Whitman W."/>
        </authorList>
    </citation>
    <scope>NUCLEOTIDE SEQUENCE</scope>
    <source>
        <strain evidence="1">HMT 1</strain>
    </source>
</reference>
<name>A0AAE3HMR9_9GAMM</name>
<accession>A0AAE3HMR9</accession>
<sequence>MPVTFVAAQSQTGKWLDPWQINAFNRLQVENYDNSGNAAASPYPFEGGQVFNQFSVNMNRRVSSYERLNIRFSGLLNDSEYRSDKKGFIPERARFFWEKGDGLVPFRFEGGDFFAFQSLRTIQTGLKGMQAEFQPDFGSDRQHSIQFFAGQQAQTYRDFDGDEPQYLGASWLMQDPVLGTFSFNLSHGHIKQQSLSGSDGLSQSVASLAHTIPIQWWGQSLKLESEVAYLSGDRRGFGTSANEDRHNLGLFFELAGHSQTLPLRYRTTYQEYGQDYAPFGAAIASDQRSFENYATWTFPDGQFIRGRYLYFRDALESSNPVDTNSAGLTYGGTLATLGDYRFFGNLDAFVSVRQDQNGQQDSRNATLNANIRTPLTDVLTARVDLLGQVLKNEAPPTSKRIIRQGTLTFDYDFQIAGLDATLSPGMMVRDINGGSSSTTDWNPVISGTLYGRRHSLRFSYNSLLQQPSAPTGFDTLTQRLSVEYNYRYNQHRFGVQANYYERRPDQGLSTEANRLMVFWEYQYDKPAVPVERRRAVAAVTDMPVSLTRFEPGASPTMLESVLQDQGLGEPIQQNNLLIYEKQLLQSIQRRQRLVYEVDVGSVASSNLIIDFDAIGDGRSAQRVFNEVRALLIQKYGAPEVQIEEGEFGPGLAGRLSTDQFVRVYEWTIDGHPLRFGIPSRTDGLVRMEIRYADRLTPAEQNDWSLTRLR</sequence>
<gene>
    <name evidence="1" type="ORF">J2T55_001383</name>
</gene>
<proteinExistence type="predicted"/>
<dbReference type="RefSeq" id="WP_259055075.1">
    <property type="nucleotide sequence ID" value="NZ_JANUCT010000008.1"/>
</dbReference>
<comment type="caution">
    <text evidence="1">The sequence shown here is derived from an EMBL/GenBank/DDBJ whole genome shotgun (WGS) entry which is preliminary data.</text>
</comment>
<keyword evidence="2" id="KW-1185">Reference proteome</keyword>